<comment type="caution">
    <text evidence="3">The sequence shown here is derived from an EMBL/GenBank/DDBJ whole genome shotgun (WGS) entry which is preliminary data.</text>
</comment>
<dbReference type="Pfam" id="PF02321">
    <property type="entry name" value="OEP"/>
    <property type="match status" value="2"/>
</dbReference>
<dbReference type="PANTHER" id="PTHR30203">
    <property type="entry name" value="OUTER MEMBRANE CATION EFFLUX PROTEIN"/>
    <property type="match status" value="1"/>
</dbReference>
<reference evidence="3 4" key="1">
    <citation type="submission" date="2019-11" db="EMBL/GenBank/DDBJ databases">
        <title>Metabolism of dissolved organic matter in forest soils.</title>
        <authorList>
            <person name="Cyle K.T."/>
            <person name="Wilhelm R.C."/>
            <person name="Martinez C.E."/>
        </authorList>
    </citation>
    <scope>NUCLEOTIDE SEQUENCE [LARGE SCALE GENOMIC DNA]</scope>
    <source>
        <strain evidence="3 4">5N</strain>
    </source>
</reference>
<dbReference type="GO" id="GO:0015562">
    <property type="term" value="F:efflux transmembrane transporter activity"/>
    <property type="evidence" value="ECO:0007669"/>
    <property type="project" value="InterPro"/>
</dbReference>
<organism evidence="3 4">
    <name type="scientific">Paraburkholderia elongata</name>
    <dbReference type="NCBI Taxonomy" id="2675747"/>
    <lineage>
        <taxon>Bacteria</taxon>
        <taxon>Pseudomonadati</taxon>
        <taxon>Pseudomonadota</taxon>
        <taxon>Betaproteobacteria</taxon>
        <taxon>Burkholderiales</taxon>
        <taxon>Burkholderiaceae</taxon>
        <taxon>Paraburkholderia</taxon>
    </lineage>
</organism>
<dbReference type="PANTHER" id="PTHR30203:SF25">
    <property type="entry name" value="OUTER MEMBRANE PROTEIN-RELATED"/>
    <property type="match status" value="1"/>
</dbReference>
<keyword evidence="2" id="KW-1134">Transmembrane beta strand</keyword>
<keyword evidence="2" id="KW-0812">Transmembrane</keyword>
<comment type="subcellular location">
    <subcellularLocation>
        <location evidence="2">Cell membrane</location>
        <topology evidence="2">Lipid-anchor</topology>
    </subcellularLocation>
</comment>
<proteinExistence type="inferred from homology"/>
<dbReference type="GO" id="GO:0005886">
    <property type="term" value="C:plasma membrane"/>
    <property type="evidence" value="ECO:0007669"/>
    <property type="project" value="UniProtKB-SubCell"/>
</dbReference>
<keyword evidence="2" id="KW-0449">Lipoprotein</keyword>
<evidence type="ECO:0000313" key="3">
    <source>
        <dbReference type="EMBL" id="NPT59922.1"/>
    </source>
</evidence>
<protein>
    <submittedName>
        <fullName evidence="3">Efflux transporter outer membrane subunit</fullName>
    </submittedName>
</protein>
<accession>A0A972SM94</accession>
<keyword evidence="2" id="KW-0472">Membrane</keyword>
<gene>
    <name evidence="3" type="ORF">GNZ13_36570</name>
</gene>
<keyword evidence="2" id="KW-0564">Palmitate</keyword>
<dbReference type="Gene3D" id="2.20.200.10">
    <property type="entry name" value="Outer membrane efflux proteins (OEP)"/>
    <property type="match status" value="1"/>
</dbReference>
<comment type="similarity">
    <text evidence="1 2">Belongs to the outer membrane factor (OMF) (TC 1.B.17) family.</text>
</comment>
<name>A0A972SM94_9BURK</name>
<dbReference type="NCBIfam" id="TIGR01845">
    <property type="entry name" value="outer_NodT"/>
    <property type="match status" value="1"/>
</dbReference>
<keyword evidence="4" id="KW-1185">Reference proteome</keyword>
<evidence type="ECO:0000313" key="4">
    <source>
        <dbReference type="Proteomes" id="UP000655523"/>
    </source>
</evidence>
<dbReference type="Proteomes" id="UP000655523">
    <property type="component" value="Unassembled WGS sequence"/>
</dbReference>
<dbReference type="RefSeq" id="WP_268959222.1">
    <property type="nucleotide sequence ID" value="NZ_WOEZ01000204.1"/>
</dbReference>
<dbReference type="EMBL" id="WOEZ01000204">
    <property type="protein sequence ID" value="NPT59922.1"/>
    <property type="molecule type" value="Genomic_DNA"/>
</dbReference>
<dbReference type="Gene3D" id="1.20.1600.10">
    <property type="entry name" value="Outer membrane efflux proteins (OEP)"/>
    <property type="match status" value="1"/>
</dbReference>
<dbReference type="InterPro" id="IPR010131">
    <property type="entry name" value="MdtP/NodT-like"/>
</dbReference>
<sequence>MARLSELAAAWPPSLRHSRRRRVTAIAASVAVWSGLLAGCTVGPDYVPPKPVMPASYTEPISSTSSAAKQPQTSDDAWWKGFGDATLDSLIADALHSAPDLAVAEARIREARALRGIAGADQYPSADAGAQYDRTHGSANVPVGVPPGGLGPGANGNLWQAGFDASWEIDVFGGKRRGVEAADASYQAIVADRGDVELTLLAEIARNYIELRGVQRQLAVARSNLSIQQDSLSLTRSQFDAGLASRLDVLRAQAQVSDTEAAIPTFEANERASIYRIGALIGHPPEQLLAQLDTPQAIPAPVADVPVGLPSDLLRRRPDIRAAERRIAAANARIGVAQADLYPHFSLTGVAGLESLNASTFLTAPSRYFSIGPSINWLIFDAGKVRFEMHAEEARTDQAAAAYQRIVLGALRDVETALVSYAQSKVRHERLAAEVTADREAVTIATRLYKQGLNDFLSVLDAERSLYAADDKLAQSERDTALSLVALYKALGGGWHASDSLRMFEHNINNVGQNFQ</sequence>
<evidence type="ECO:0000256" key="2">
    <source>
        <dbReference type="RuleBase" id="RU362097"/>
    </source>
</evidence>
<dbReference type="AlphaFoldDB" id="A0A972SM94"/>
<dbReference type="InterPro" id="IPR003423">
    <property type="entry name" value="OMP_efflux"/>
</dbReference>
<evidence type="ECO:0000256" key="1">
    <source>
        <dbReference type="ARBA" id="ARBA00007613"/>
    </source>
</evidence>
<dbReference type="SUPFAM" id="SSF56954">
    <property type="entry name" value="Outer membrane efflux proteins (OEP)"/>
    <property type="match status" value="1"/>
</dbReference>